<evidence type="ECO:0000256" key="3">
    <source>
        <dbReference type="PROSITE-ProRule" id="PRU00175"/>
    </source>
</evidence>
<evidence type="ECO:0000313" key="6">
    <source>
        <dbReference type="EMBL" id="CAF4634367.1"/>
    </source>
</evidence>
<dbReference type="Gene3D" id="3.30.40.10">
    <property type="entry name" value="Zinc/RING finger domain, C3HC4 (zinc finger)"/>
    <property type="match status" value="1"/>
</dbReference>
<feature type="region of interest" description="Disordered" evidence="4">
    <location>
        <begin position="1"/>
        <end position="63"/>
    </location>
</feature>
<dbReference type="EMBL" id="CAJOBS010000736">
    <property type="protein sequence ID" value="CAF4634367.1"/>
    <property type="molecule type" value="Genomic_DNA"/>
</dbReference>
<feature type="compositionally biased region" description="Acidic residues" evidence="4">
    <location>
        <begin position="83"/>
        <end position="98"/>
    </location>
</feature>
<accession>A0A821EDT4</accession>
<feature type="region of interest" description="Disordered" evidence="4">
    <location>
        <begin position="304"/>
        <end position="326"/>
    </location>
</feature>
<dbReference type="PROSITE" id="PS50089">
    <property type="entry name" value="ZF_RING_2"/>
    <property type="match status" value="1"/>
</dbReference>
<evidence type="ECO:0000259" key="5">
    <source>
        <dbReference type="PROSITE" id="PS50089"/>
    </source>
</evidence>
<keyword evidence="2" id="KW-0862">Zinc</keyword>
<feature type="compositionally biased region" description="Basic and acidic residues" evidence="4">
    <location>
        <begin position="30"/>
        <end position="41"/>
    </location>
</feature>
<dbReference type="InterPro" id="IPR040383">
    <property type="entry name" value="HAKAI/CBLL2"/>
</dbReference>
<dbReference type="InterPro" id="IPR013083">
    <property type="entry name" value="Znf_RING/FYVE/PHD"/>
</dbReference>
<keyword evidence="1 3" id="KW-0863">Zinc-finger</keyword>
<feature type="compositionally biased region" description="Pro residues" evidence="4">
    <location>
        <begin position="314"/>
        <end position="326"/>
    </location>
</feature>
<gene>
    <name evidence="6" type="ORF">TOA249_LOCUS12823</name>
</gene>
<feature type="compositionally biased region" description="Low complexity" evidence="4">
    <location>
        <begin position="304"/>
        <end position="313"/>
    </location>
</feature>
<dbReference type="SUPFAM" id="SSF57850">
    <property type="entry name" value="RING/U-box"/>
    <property type="match status" value="1"/>
</dbReference>
<evidence type="ECO:0000256" key="4">
    <source>
        <dbReference type="SAM" id="MobiDB-lite"/>
    </source>
</evidence>
<keyword evidence="1 3" id="KW-0479">Metal-binding</keyword>
<feature type="domain" description="RING-type" evidence="5">
    <location>
        <begin position="137"/>
        <end position="177"/>
    </location>
</feature>
<dbReference type="GO" id="GO:0008270">
    <property type="term" value="F:zinc ion binding"/>
    <property type="evidence" value="ECO:0007669"/>
    <property type="project" value="UniProtKB-KW"/>
</dbReference>
<proteinExistence type="predicted"/>
<organism evidence="6 7">
    <name type="scientific">Rotaria socialis</name>
    <dbReference type="NCBI Taxonomy" id="392032"/>
    <lineage>
        <taxon>Eukaryota</taxon>
        <taxon>Metazoa</taxon>
        <taxon>Spiralia</taxon>
        <taxon>Gnathifera</taxon>
        <taxon>Rotifera</taxon>
        <taxon>Eurotatoria</taxon>
        <taxon>Bdelloidea</taxon>
        <taxon>Philodinida</taxon>
        <taxon>Philodinidae</taxon>
        <taxon>Rotaria</taxon>
    </lineage>
</organism>
<feature type="region of interest" description="Disordered" evidence="4">
    <location>
        <begin position="81"/>
        <end position="112"/>
    </location>
</feature>
<evidence type="ECO:0000256" key="1">
    <source>
        <dbReference type="ARBA" id="ARBA00022771"/>
    </source>
</evidence>
<dbReference type="GO" id="GO:0061630">
    <property type="term" value="F:ubiquitin protein ligase activity"/>
    <property type="evidence" value="ECO:0007669"/>
    <property type="project" value="InterPro"/>
</dbReference>
<dbReference type="Proteomes" id="UP000663838">
    <property type="component" value="Unassembled WGS sequence"/>
</dbReference>
<feature type="compositionally biased region" description="Low complexity" evidence="4">
    <location>
        <begin position="12"/>
        <end position="23"/>
    </location>
</feature>
<evidence type="ECO:0000256" key="2">
    <source>
        <dbReference type="ARBA" id="ARBA00022833"/>
    </source>
</evidence>
<name>A0A821EDT4_9BILA</name>
<comment type="caution">
    <text evidence="6">The sequence shown here is derived from an EMBL/GenBank/DDBJ whole genome shotgun (WGS) entry which is preliminary data.</text>
</comment>
<protein>
    <recommendedName>
        <fullName evidence="5">RING-type domain-containing protein</fullName>
    </recommendedName>
</protein>
<dbReference type="GO" id="GO:0016567">
    <property type="term" value="P:protein ubiquitination"/>
    <property type="evidence" value="ECO:0007669"/>
    <property type="project" value="InterPro"/>
</dbReference>
<dbReference type="InterPro" id="IPR001841">
    <property type="entry name" value="Znf_RING"/>
</dbReference>
<dbReference type="PANTHER" id="PTHR13480:SF0">
    <property type="entry name" value="E3 UBIQUITIN-PROTEIN LIGASE HAKAI"/>
    <property type="match status" value="1"/>
</dbReference>
<dbReference type="PANTHER" id="PTHR13480">
    <property type="entry name" value="E3 UBIQUITIN-PROTEIN LIGASE HAKAI-RELATED"/>
    <property type="match status" value="1"/>
</dbReference>
<reference evidence="6" key="1">
    <citation type="submission" date="2021-02" db="EMBL/GenBank/DDBJ databases">
        <authorList>
            <person name="Nowell W R."/>
        </authorList>
    </citation>
    <scope>NUCLEOTIDE SEQUENCE</scope>
</reference>
<dbReference type="AlphaFoldDB" id="A0A821EDT4"/>
<evidence type="ECO:0000313" key="7">
    <source>
        <dbReference type="Proteomes" id="UP000663838"/>
    </source>
</evidence>
<sequence>MGPVETNPLVSQQQQQQQQQQPQKSKRRSHSNERLSRENSRQKSRRTARSRSNDRESSSSSSGIIQEIDFCSTKRNICISDNDREDDNESMDDDDDASVSDRSSRGGSANKQSAGIRWDFRTNLIGKRIKETKPLCCLSCRYPVLLVGRLMPCKHAAFCLQCANKCKNDRRNCPKCNDAITDVEKIEAKNLILCYHGAHLHSQDACLRGYTSLRDLQAHVHRRHEQPTQTGQSRLDSPHQLLPPTHSPLTTFPGLVVDTPQQSQATQLPPPLMNFPPMNVSNMAPPPLFDMGYRPPNYGLPPQQQQFMPTQPQYRPPPYPPNRSFY</sequence>
<dbReference type="GO" id="GO:0030155">
    <property type="term" value="P:regulation of cell adhesion"/>
    <property type="evidence" value="ECO:0007669"/>
    <property type="project" value="TreeGrafter"/>
</dbReference>